<dbReference type="EMBL" id="CP054139">
    <property type="protein sequence ID" value="QKJ32176.1"/>
    <property type="molecule type" value="Genomic_DNA"/>
</dbReference>
<name>A0A7D4UGR8_9SPHI</name>
<dbReference type="SUPFAM" id="SSF51735">
    <property type="entry name" value="NAD(P)-binding Rossmann-fold domains"/>
    <property type="match status" value="1"/>
</dbReference>
<sequence length="305" mass="34000">MKYQKIVLAGGNGYLGTVLAEHFKTLAAEIIILARRPVSPKGNIKTVVWDGKTAGDWVAQLTGADLLVNLCGKNVNCRYTEKNKQEIFDSRLIPTALLNRVVTEMENPPRIWINSSSATIYRHAEDRPQDELTGDIGEGFSVEVCKAWEHTFFETELPATRKIALRIGIVLGKESAVFPRLYNLVKFGLGGKQGDGEQYVNWIYEQDVARAVEWLLDNPEANGAFNCVAPNPVKNADMMRVIRKACGMPIGLPAPKWLLEVGAAIIGTETELILKSRWVMPQRLLDAGFEFRYPNVEDAIINCLK</sequence>
<dbReference type="AlphaFoldDB" id="A0A7D4UGR8"/>
<evidence type="ECO:0000259" key="2">
    <source>
        <dbReference type="Pfam" id="PF01370"/>
    </source>
</evidence>
<dbReference type="InterPro" id="IPR036291">
    <property type="entry name" value="NAD(P)-bd_dom_sf"/>
</dbReference>
<dbReference type="Proteomes" id="UP000505355">
    <property type="component" value="Chromosome"/>
</dbReference>
<dbReference type="InterPro" id="IPR013549">
    <property type="entry name" value="DUF1731"/>
</dbReference>
<dbReference type="PANTHER" id="PTHR11092:SF0">
    <property type="entry name" value="EPIMERASE FAMILY PROTEIN SDR39U1"/>
    <property type="match status" value="1"/>
</dbReference>
<dbReference type="Gene3D" id="3.40.50.720">
    <property type="entry name" value="NAD(P)-binding Rossmann-like Domain"/>
    <property type="match status" value="1"/>
</dbReference>
<dbReference type="NCBIfam" id="TIGR01777">
    <property type="entry name" value="yfcH"/>
    <property type="match status" value="1"/>
</dbReference>
<feature type="domain" description="NAD-dependent epimerase/dehydratase" evidence="2">
    <location>
        <begin position="6"/>
        <end position="226"/>
    </location>
</feature>
<keyword evidence="5" id="KW-1185">Reference proteome</keyword>
<evidence type="ECO:0000313" key="4">
    <source>
        <dbReference type="EMBL" id="QKJ32176.1"/>
    </source>
</evidence>
<dbReference type="KEGG" id="mmab:HQ865_21225"/>
<accession>A0A7D4UGR8</accession>
<dbReference type="InterPro" id="IPR001509">
    <property type="entry name" value="Epimerase_deHydtase"/>
</dbReference>
<reference evidence="4 5" key="1">
    <citation type="submission" date="2020-05" db="EMBL/GenBank/DDBJ databases">
        <title>Mucilaginibacter mali sp. nov.</title>
        <authorList>
            <person name="Kim H.S."/>
            <person name="Lee K.C."/>
            <person name="Suh M.K."/>
            <person name="Kim J.-S."/>
            <person name="Han K.-I."/>
            <person name="Eom M.K."/>
            <person name="Shin Y.K."/>
            <person name="Lee J.-S."/>
        </authorList>
    </citation>
    <scope>NUCLEOTIDE SEQUENCE [LARGE SCALE GENOMIC DNA]</scope>
    <source>
        <strain evidence="4 5">G2-14</strain>
    </source>
</reference>
<comment type="similarity">
    <text evidence="1">Belongs to the NAD(P)-dependent epimerase/dehydratase family. SDR39U1 subfamily.</text>
</comment>
<organism evidence="4 5">
    <name type="scientific">Mucilaginibacter mali</name>
    <dbReference type="NCBI Taxonomy" id="2740462"/>
    <lineage>
        <taxon>Bacteria</taxon>
        <taxon>Pseudomonadati</taxon>
        <taxon>Bacteroidota</taxon>
        <taxon>Sphingobacteriia</taxon>
        <taxon>Sphingobacteriales</taxon>
        <taxon>Sphingobacteriaceae</taxon>
        <taxon>Mucilaginibacter</taxon>
    </lineage>
</organism>
<protein>
    <submittedName>
        <fullName evidence="4">TIGR01777 family protein</fullName>
    </submittedName>
</protein>
<evidence type="ECO:0000256" key="1">
    <source>
        <dbReference type="ARBA" id="ARBA00009353"/>
    </source>
</evidence>
<dbReference type="PANTHER" id="PTHR11092">
    <property type="entry name" value="SUGAR NUCLEOTIDE EPIMERASE RELATED"/>
    <property type="match status" value="1"/>
</dbReference>
<proteinExistence type="inferred from homology"/>
<evidence type="ECO:0000313" key="5">
    <source>
        <dbReference type="Proteomes" id="UP000505355"/>
    </source>
</evidence>
<dbReference type="Pfam" id="PF08338">
    <property type="entry name" value="DUF1731"/>
    <property type="match status" value="1"/>
</dbReference>
<dbReference type="Pfam" id="PF01370">
    <property type="entry name" value="Epimerase"/>
    <property type="match status" value="1"/>
</dbReference>
<dbReference type="InterPro" id="IPR010099">
    <property type="entry name" value="SDR39U1"/>
</dbReference>
<feature type="domain" description="DUF1731" evidence="3">
    <location>
        <begin position="254"/>
        <end position="300"/>
    </location>
</feature>
<evidence type="ECO:0000259" key="3">
    <source>
        <dbReference type="Pfam" id="PF08338"/>
    </source>
</evidence>
<dbReference type="RefSeq" id="WP_173416827.1">
    <property type="nucleotide sequence ID" value="NZ_CP054139.1"/>
</dbReference>
<gene>
    <name evidence="4" type="ORF">HQ865_21225</name>
</gene>